<feature type="region of interest" description="Disordered" evidence="11">
    <location>
        <begin position="1"/>
        <end position="36"/>
    </location>
</feature>
<dbReference type="PROSITE" id="PS50157">
    <property type="entry name" value="ZINC_FINGER_C2H2_2"/>
    <property type="match status" value="1"/>
</dbReference>
<feature type="compositionally biased region" description="Basic and acidic residues" evidence="11">
    <location>
        <begin position="1343"/>
        <end position="1352"/>
    </location>
</feature>
<feature type="compositionally biased region" description="Polar residues" evidence="11">
    <location>
        <begin position="746"/>
        <end position="781"/>
    </location>
</feature>
<feature type="region of interest" description="Disordered" evidence="11">
    <location>
        <begin position="863"/>
        <end position="889"/>
    </location>
</feature>
<feature type="region of interest" description="Disordered" evidence="11">
    <location>
        <begin position="698"/>
        <end position="784"/>
    </location>
</feature>
<sequence>MEKDDNSDTELPQLVQRRRNRLNSSNSSARQHDGSKVEYAVQLEQLQNMELNLLMSQEYIQSSLAQTQSSNLISCTPQCPVVPISQYRPDAEARTSTNAWPAQRVQSHPSTVPDLVISQSSVDREGNNDLPIPAATGDGEVIYTEDNDWQGQTALRTKFITTDTEEQSICTESTRSSLKLLPNPEILTPQDEDQSCRVCGQKIEGRASAEQSCSDCASFFKRCVEGGLKITRHSEGEGRAICKCQLCRLLKCYVTGLEPQDPSSVMCVVCGKAFLTSYFLRKHVCKPSLKPQYCKKCVKYFVTFSQLRQHKKTPYFCKGKSDIQKKYKCDICWKSFSSLRNIILHRYTHIKFDSELYEMENALKIYNEQNTADETIHSEDGENSEVRKTTESTSSKSHSMLLKIPANEDDLLDNEEEEGKEEDEEEEDDEEQDEEDYIIVNFDSSDDEDKTNDGIQSVGNVHDLGAVQNTVVLTKISSEMNCLQSEPDSISVVDSLKTKTDAIPRDNRSNTENDFISITNVSTSAIIKTETLNEKLEEKQTENSQHNVTLDENSILNEKTLRPQIKQEPEEKDLDALPSCSNAEGRGVESLRKIEMTEETMKIKEENPPEKDVTSKIISPAGGGNIDELTSALLPSPPGEETLSSSQSQIQSLIKQLGLKSKVKVSTNEDGTNNLVLHIVVNDSTNLNELVPKLKESLASGANSTSNNEVSSTVPDPPELESSDLTEHVDPILKKEPLTSKEMQRTDVSSTEELSEATNLSQESVSTSTGDGQTMETNSYPQDDVENAEEIAEGESASNDVICLSSDEEMEHTRSKDKRLSEDEGSINLDRLPLENVQSLQSSQAKMQEHGNSNHQIRLKHTSSGNKFPLRSQSLNSKPLESTRPTSAVSIQKDNLRNEVSSSLNEREPSFNSESCRVEDIPKSTLPHKGNLKKKTECYKCYICTCQFQTAEKMKLHLLKIHSYYTNDSRGPSKDFHCCHCDEGYETITKLSIHEKTVHGFKLSCPVCGIFQREQNHFLNHFVGHFSPYLYYCYSCYKFIDNQVEHKCPAAAHLKTYYKCPLCTVVLSGKQDFYDHVTVQHRKLFKLFCKICLQNFFTTSALRVHRSSLNNTLNGSPVTIGDTILLDAETMEIKVLKEVPLTEKFRPYLSTPLTSDRNIHVPEETLRQVFLKSSLRRKILKGSQSKTCHIEGPRSYLDGGQARGANSAMPVSTSPATVPSGTSPVETHADRTSAPTLLRNALIGTSTSAEKRNDETYVEDSGPNGGSVQPNHKSSYPQGMPQSKLKRSRGTFIPVTDFLTMQNEYTEKESTGFSKRKGENIVSPIPPKQARVAPALQKQGNAQKDDIQRKSDNAANQPRTTENQYFTFGSLLDSEIRKAYPECSKIRSVPGSPEVIVIDDPELTEDSRCEAEVNRNQISGKTGVGRSSQIVQKNVPPKNKRSNDSSNLSPDVEGVISHLLNFCKKPKPMGKKKAAESQMAPLQSPGLAKMSETSESEKLLAEVKTASKSISETKQNTAQGEQNCPIVIEPDIAVPNESDLFFVSKQLSSLVKNTEIQKSKEEKITQCLTEARPKMAQNMFLTKSVLSVLESNPTLLSKTLQDTTEKDLRSENRQSMHPYLKEYVRMTNWEAPPHLLAKINAVMHQKYPAHSIAKIAPSSQDGNLGDERQHIFKNMRNDLKHCVSNEKEQTDDGFASTSGGQVSVLGNANIRKSSSVNPSGSDLTGALKRLSSLAQSFSSEKLKSIGRNSNIESQSYPPRRNSIPEVPNLESQSLPSERFSTIVQSIARETVKEYGLPSNLKGNSELHAERLKLVPALDFSQYESLGSQKIEVPKGIQRPPPIKDPKSFIPDTQKLERLSSLIQSIVQEKMEEYGQPDCELLTESLKRKLVPAVDFSKLDDSTSPPPVEVPNLENSTSSSSGNKY</sequence>
<keyword evidence="9" id="KW-0539">Nucleus</keyword>
<feature type="compositionally biased region" description="Acidic residues" evidence="11">
    <location>
        <begin position="407"/>
        <end position="436"/>
    </location>
</feature>
<dbReference type="OrthoDB" id="6077919at2759"/>
<feature type="region of interest" description="Disordered" evidence="11">
    <location>
        <begin position="1308"/>
        <end position="1362"/>
    </location>
</feature>
<feature type="compositionally biased region" description="Basic and acidic residues" evidence="11">
    <location>
        <begin position="811"/>
        <end position="822"/>
    </location>
</feature>
<dbReference type="Pfam" id="PF00105">
    <property type="entry name" value="zf-C4"/>
    <property type="match status" value="1"/>
</dbReference>
<feature type="region of interest" description="Disordered" evidence="11">
    <location>
        <begin position="1748"/>
        <end position="1771"/>
    </location>
</feature>
<evidence type="ECO:0000256" key="11">
    <source>
        <dbReference type="SAM" id="MobiDB-lite"/>
    </source>
</evidence>
<feature type="compositionally biased region" description="Polar residues" evidence="11">
    <location>
        <begin position="1209"/>
        <end position="1225"/>
    </location>
</feature>
<evidence type="ECO:0000256" key="1">
    <source>
        <dbReference type="ARBA" id="ARBA00022723"/>
    </source>
</evidence>
<keyword evidence="7" id="KW-0804">Transcription</keyword>
<dbReference type="PANTHER" id="PTHR24379">
    <property type="entry name" value="KRAB AND ZINC FINGER DOMAIN-CONTAINING"/>
    <property type="match status" value="1"/>
</dbReference>
<evidence type="ECO:0000256" key="2">
    <source>
        <dbReference type="ARBA" id="ARBA00022737"/>
    </source>
</evidence>
<evidence type="ECO:0000256" key="3">
    <source>
        <dbReference type="ARBA" id="ARBA00022771"/>
    </source>
</evidence>
<proteinExistence type="predicted"/>
<evidence type="ECO:0000256" key="8">
    <source>
        <dbReference type="ARBA" id="ARBA00023170"/>
    </source>
</evidence>
<feature type="compositionally biased region" description="Polar residues" evidence="11">
    <location>
        <begin position="1912"/>
        <end position="1924"/>
    </location>
</feature>
<dbReference type="PANTHER" id="PTHR24379:SF127">
    <property type="entry name" value="BLOODY FINGERS-RELATED"/>
    <property type="match status" value="1"/>
</dbReference>
<evidence type="ECO:0000259" key="13">
    <source>
        <dbReference type="PROSITE" id="PS51030"/>
    </source>
</evidence>
<gene>
    <name evidence="15 16" type="primary">LOC111100362</name>
</gene>
<feature type="compositionally biased region" description="Basic and acidic residues" evidence="11">
    <location>
        <begin position="725"/>
        <end position="745"/>
    </location>
</feature>
<dbReference type="SMART" id="SM00399">
    <property type="entry name" value="ZnF_C4"/>
    <property type="match status" value="1"/>
</dbReference>
<dbReference type="GO" id="GO:0008270">
    <property type="term" value="F:zinc ion binding"/>
    <property type="evidence" value="ECO:0007669"/>
    <property type="project" value="UniProtKB-KW"/>
</dbReference>
<dbReference type="KEGG" id="cvn:111100362"/>
<keyword evidence="2" id="KW-0677">Repeat</keyword>
<keyword evidence="3 10" id="KW-0863">Zinc-finger</keyword>
<dbReference type="SUPFAM" id="SSF57667">
    <property type="entry name" value="beta-beta-alpha zinc fingers"/>
    <property type="match status" value="1"/>
</dbReference>
<feature type="region of interest" description="Disordered" evidence="11">
    <location>
        <begin position="1416"/>
        <end position="1450"/>
    </location>
</feature>
<feature type="compositionally biased region" description="Polar residues" evidence="11">
    <location>
        <begin position="1266"/>
        <end position="1281"/>
    </location>
</feature>
<keyword evidence="1" id="KW-0479">Metal-binding</keyword>
<keyword evidence="5" id="KW-0805">Transcription regulation</keyword>
<feature type="region of interest" description="Disordered" evidence="11">
    <location>
        <begin position="1242"/>
        <end position="1287"/>
    </location>
</feature>
<organism evidence="14 16">
    <name type="scientific">Crassostrea virginica</name>
    <name type="common">Eastern oyster</name>
    <dbReference type="NCBI Taxonomy" id="6565"/>
    <lineage>
        <taxon>Eukaryota</taxon>
        <taxon>Metazoa</taxon>
        <taxon>Spiralia</taxon>
        <taxon>Lophotrochozoa</taxon>
        <taxon>Mollusca</taxon>
        <taxon>Bivalvia</taxon>
        <taxon>Autobranchia</taxon>
        <taxon>Pteriomorphia</taxon>
        <taxon>Ostreida</taxon>
        <taxon>Ostreoidea</taxon>
        <taxon>Ostreidae</taxon>
        <taxon>Crassostrea</taxon>
    </lineage>
</organism>
<feature type="region of interest" description="Disordered" evidence="11">
    <location>
        <begin position="1895"/>
        <end position="1924"/>
    </location>
</feature>
<feature type="domain" description="Nuclear receptor" evidence="13">
    <location>
        <begin position="193"/>
        <end position="264"/>
    </location>
</feature>
<dbReference type="RefSeq" id="XP_022287840.1">
    <property type="nucleotide sequence ID" value="XM_022432132.1"/>
</dbReference>
<evidence type="ECO:0000256" key="7">
    <source>
        <dbReference type="ARBA" id="ARBA00023163"/>
    </source>
</evidence>
<dbReference type="GO" id="GO:0000977">
    <property type="term" value="F:RNA polymerase II transcription regulatory region sequence-specific DNA binding"/>
    <property type="evidence" value="ECO:0007669"/>
    <property type="project" value="TreeGrafter"/>
</dbReference>
<keyword evidence="8" id="KW-0675">Receptor</keyword>
<feature type="region of interest" description="Disordered" evidence="11">
    <location>
        <begin position="373"/>
        <end position="436"/>
    </location>
</feature>
<feature type="compositionally biased region" description="Polar residues" evidence="11">
    <location>
        <begin position="1416"/>
        <end position="1432"/>
    </location>
</feature>
<dbReference type="PROSITE" id="PS51030">
    <property type="entry name" value="NUCLEAR_REC_DBD_2"/>
    <property type="match status" value="1"/>
</dbReference>
<dbReference type="Gene3D" id="3.30.50.10">
    <property type="entry name" value="Erythroid Transcription Factor GATA-1, subunit A"/>
    <property type="match status" value="1"/>
</dbReference>
<evidence type="ECO:0000259" key="12">
    <source>
        <dbReference type="PROSITE" id="PS50157"/>
    </source>
</evidence>
<dbReference type="InterPro" id="IPR013087">
    <property type="entry name" value="Znf_C2H2_type"/>
</dbReference>
<dbReference type="PROSITE" id="PS00028">
    <property type="entry name" value="ZINC_FINGER_C2H2_1"/>
    <property type="match status" value="4"/>
</dbReference>
<reference evidence="15 16" key="1">
    <citation type="submission" date="2025-04" db="UniProtKB">
        <authorList>
            <consortium name="RefSeq"/>
        </authorList>
    </citation>
    <scope>IDENTIFICATION</scope>
    <source>
        <tissue evidence="15 16">Whole sample</tissue>
    </source>
</reference>
<dbReference type="GO" id="GO:0000981">
    <property type="term" value="F:DNA-binding transcription factor activity, RNA polymerase II-specific"/>
    <property type="evidence" value="ECO:0007669"/>
    <property type="project" value="TreeGrafter"/>
</dbReference>
<protein>
    <submittedName>
        <fullName evidence="15 16">Uncharacterized protein LOC111100362 isoform X1</fullName>
    </submittedName>
</protein>
<evidence type="ECO:0000256" key="4">
    <source>
        <dbReference type="ARBA" id="ARBA00022833"/>
    </source>
</evidence>
<evidence type="ECO:0000256" key="10">
    <source>
        <dbReference type="PROSITE-ProRule" id="PRU00042"/>
    </source>
</evidence>
<feature type="domain" description="C2H2-type" evidence="12">
    <location>
        <begin position="327"/>
        <end position="349"/>
    </location>
</feature>
<evidence type="ECO:0000313" key="16">
    <source>
        <dbReference type="RefSeq" id="XP_022287840.1"/>
    </source>
</evidence>
<dbReference type="GO" id="GO:0005634">
    <property type="term" value="C:nucleus"/>
    <property type="evidence" value="ECO:0007669"/>
    <property type="project" value="TreeGrafter"/>
</dbReference>
<feature type="compositionally biased region" description="Polar residues" evidence="11">
    <location>
        <begin position="1353"/>
        <end position="1362"/>
    </location>
</feature>
<name>A0A8B8A9K6_CRAVI</name>
<evidence type="ECO:0000256" key="9">
    <source>
        <dbReference type="ARBA" id="ARBA00023242"/>
    </source>
</evidence>
<accession>A0A8B8A9K6</accession>
<feature type="compositionally biased region" description="Low complexity" evidence="11">
    <location>
        <begin position="703"/>
        <end position="714"/>
    </location>
</feature>
<dbReference type="SUPFAM" id="SSF57716">
    <property type="entry name" value="Glucocorticoid receptor-like (DNA-binding domain)"/>
    <property type="match status" value="1"/>
</dbReference>
<dbReference type="InterPro" id="IPR001628">
    <property type="entry name" value="Znf_hrmn_rcpt"/>
</dbReference>
<feature type="region of interest" description="Disordered" evidence="11">
    <location>
        <begin position="1467"/>
        <end position="1490"/>
    </location>
</feature>
<evidence type="ECO:0000313" key="15">
    <source>
        <dbReference type="RefSeq" id="XP_022287838.1"/>
    </source>
</evidence>
<feature type="compositionally biased region" description="Basic and acidic residues" evidence="11">
    <location>
        <begin position="374"/>
        <end position="390"/>
    </location>
</feature>
<keyword evidence="6" id="KW-0238">DNA-binding</keyword>
<feature type="region of interest" description="Disordered" evidence="11">
    <location>
        <begin position="808"/>
        <end position="833"/>
    </location>
</feature>
<keyword evidence="14" id="KW-1185">Reference proteome</keyword>
<dbReference type="SMART" id="SM00355">
    <property type="entry name" value="ZnF_C2H2"/>
    <property type="match status" value="8"/>
</dbReference>
<dbReference type="InterPro" id="IPR036236">
    <property type="entry name" value="Znf_C2H2_sf"/>
</dbReference>
<dbReference type="GeneID" id="111100362"/>
<dbReference type="RefSeq" id="XP_022287838.1">
    <property type="nucleotide sequence ID" value="XM_022432130.1"/>
</dbReference>
<keyword evidence="4" id="KW-0862">Zinc</keyword>
<evidence type="ECO:0000256" key="5">
    <source>
        <dbReference type="ARBA" id="ARBA00023015"/>
    </source>
</evidence>
<evidence type="ECO:0000313" key="14">
    <source>
        <dbReference type="Proteomes" id="UP000694844"/>
    </source>
</evidence>
<dbReference type="Gene3D" id="3.30.160.60">
    <property type="entry name" value="Classic Zinc Finger"/>
    <property type="match status" value="1"/>
</dbReference>
<evidence type="ECO:0000256" key="6">
    <source>
        <dbReference type="ARBA" id="ARBA00023125"/>
    </source>
</evidence>
<dbReference type="Proteomes" id="UP000694844">
    <property type="component" value="Chromosome 6"/>
</dbReference>
<dbReference type="InterPro" id="IPR013088">
    <property type="entry name" value="Znf_NHR/GATA"/>
</dbReference>
<feature type="region of interest" description="Disordered" evidence="11">
    <location>
        <begin position="1190"/>
        <end position="1230"/>
    </location>
</feature>